<dbReference type="EC" id="2.7.10.1" evidence="2"/>
<reference evidence="2 3" key="2">
    <citation type="submission" date="2020-08" db="EMBL/GenBank/DDBJ databases">
        <authorList>
            <person name="Partida-Martinez L."/>
            <person name="Huntemann M."/>
            <person name="Clum A."/>
            <person name="Wang J."/>
            <person name="Palaniappan K."/>
            <person name="Ritter S."/>
            <person name="Chen I.-M."/>
            <person name="Stamatis D."/>
            <person name="Reddy T."/>
            <person name="O'Malley R."/>
            <person name="Daum C."/>
            <person name="Shapiro N."/>
            <person name="Ivanova N."/>
            <person name="Kyrpides N."/>
            <person name="Woyke T."/>
        </authorList>
    </citation>
    <scope>NUCLEOTIDE SEQUENCE [LARGE SCALE GENOMIC DNA]</scope>
    <source>
        <strain evidence="2 3">AS2.23</strain>
    </source>
</reference>
<dbReference type="AlphaFoldDB" id="A0A7W4TIL3"/>
<evidence type="ECO:0000313" key="2">
    <source>
        <dbReference type="EMBL" id="MBB2899575.1"/>
    </source>
</evidence>
<evidence type="ECO:0000313" key="3">
    <source>
        <dbReference type="Proteomes" id="UP000533269"/>
    </source>
</evidence>
<dbReference type="GO" id="GO:0004714">
    <property type="term" value="F:transmembrane receptor protein tyrosine kinase activity"/>
    <property type="evidence" value="ECO:0007669"/>
    <property type="project" value="UniProtKB-EC"/>
</dbReference>
<organism evidence="2 3">
    <name type="scientific">Kineococcus radiotolerans</name>
    <dbReference type="NCBI Taxonomy" id="131568"/>
    <lineage>
        <taxon>Bacteria</taxon>
        <taxon>Bacillati</taxon>
        <taxon>Actinomycetota</taxon>
        <taxon>Actinomycetes</taxon>
        <taxon>Kineosporiales</taxon>
        <taxon>Kineosporiaceae</taxon>
        <taxon>Kineococcus</taxon>
    </lineage>
</organism>
<feature type="transmembrane region" description="Helical" evidence="1">
    <location>
        <begin position="14"/>
        <end position="34"/>
    </location>
</feature>
<gene>
    <name evidence="2" type="ORF">FHR75_000363</name>
</gene>
<dbReference type="EMBL" id="JACHVY010000001">
    <property type="protein sequence ID" value="MBB2899575.1"/>
    <property type="molecule type" value="Genomic_DNA"/>
</dbReference>
<keyword evidence="2" id="KW-0829">Tyrosine-protein kinase</keyword>
<sequence length="225" mass="23113">MELIDHLRLAARRWTWILAGILLGGLAAGGWAYLTPRTYASSTELFVGSVLNGQNETGGGANSASQFVLSRMSTYAQLVDSPDIAASVEDRTGLGLTSAQFADSVSATVPPGTVLLRVTAQARTPERAQDLAGATADALATTIEALEQNTSGGGKIVDATVTSPATAPNRPASPDVPTGLGIGLAAGLALGVLAATARDQAVRRRSLALAERDSLDDPAHLLARR</sequence>
<keyword evidence="2" id="KW-0675">Receptor</keyword>
<comment type="caution">
    <text evidence="2">The sequence shown here is derived from an EMBL/GenBank/DDBJ whole genome shotgun (WGS) entry which is preliminary data.</text>
</comment>
<dbReference type="OMA" id="RSEPVRW"/>
<keyword evidence="1" id="KW-0472">Membrane</keyword>
<keyword evidence="1" id="KW-1133">Transmembrane helix</keyword>
<protein>
    <submittedName>
        <fullName evidence="2">Receptor protein-tyrosine kinase</fullName>
        <ecNumber evidence="2">2.7.10.1</ecNumber>
    </submittedName>
</protein>
<dbReference type="InterPro" id="IPR050445">
    <property type="entry name" value="Bact_polysacc_biosynth/exp"/>
</dbReference>
<dbReference type="GO" id="GO:0005886">
    <property type="term" value="C:plasma membrane"/>
    <property type="evidence" value="ECO:0007669"/>
    <property type="project" value="TreeGrafter"/>
</dbReference>
<accession>A0A7W4TIL3</accession>
<dbReference type="PANTHER" id="PTHR32309:SF13">
    <property type="entry name" value="FERRIC ENTEROBACTIN TRANSPORT PROTEIN FEPE"/>
    <property type="match status" value="1"/>
</dbReference>
<keyword evidence="2" id="KW-0418">Kinase</keyword>
<proteinExistence type="predicted"/>
<evidence type="ECO:0000256" key="1">
    <source>
        <dbReference type="SAM" id="Phobius"/>
    </source>
</evidence>
<reference evidence="2 3" key="1">
    <citation type="submission" date="2020-08" db="EMBL/GenBank/DDBJ databases">
        <title>The Agave Microbiome: Exploring the role of microbial communities in plant adaptations to desert environments.</title>
        <authorList>
            <person name="Partida-Martinez L.P."/>
        </authorList>
    </citation>
    <scope>NUCLEOTIDE SEQUENCE [LARGE SCALE GENOMIC DNA]</scope>
    <source>
        <strain evidence="2 3">AS2.23</strain>
    </source>
</reference>
<feature type="transmembrane region" description="Helical" evidence="1">
    <location>
        <begin position="178"/>
        <end position="197"/>
    </location>
</feature>
<dbReference type="PANTHER" id="PTHR32309">
    <property type="entry name" value="TYROSINE-PROTEIN KINASE"/>
    <property type="match status" value="1"/>
</dbReference>
<keyword evidence="2" id="KW-0808">Transferase</keyword>
<dbReference type="RefSeq" id="WP_011981555.1">
    <property type="nucleotide sequence ID" value="NZ_JACHVY010000001.1"/>
</dbReference>
<name>A0A7W4TIL3_KINRA</name>
<keyword evidence="1" id="KW-0812">Transmembrane</keyword>
<dbReference type="Proteomes" id="UP000533269">
    <property type="component" value="Unassembled WGS sequence"/>
</dbReference>